<gene>
    <name evidence="2" type="ORF">HL41_00190</name>
</gene>
<reference evidence="2 3" key="1">
    <citation type="journal article" date="2015" name="Genome Announc.">
        <title>Genome Sequence of a Sulfate-Reducing Thermophilic Bacterium, Thermodesulfobacterium commune DSM 2178T (Phylum Thermodesulfobacteria).</title>
        <authorList>
            <person name="Bhatnagar S."/>
            <person name="Badger J.H."/>
            <person name="Madupu R."/>
            <person name="Khouri H.M."/>
            <person name="O'Connor E.M."/>
            <person name="Robb F.T."/>
            <person name="Ward N.L."/>
            <person name="Eisen J.A."/>
        </authorList>
    </citation>
    <scope>NUCLEOTIDE SEQUENCE [LARGE SCALE GENOMIC DNA]</scope>
    <source>
        <strain evidence="2 3">DSM 2178</strain>
    </source>
</reference>
<sequence>MIDLRRFPRCPTRIKAYLPGSEEAYEVLNVSYKGCFIRTDKLIPLRKMVLFEIEIPEVGVIPVYGLVVHHGTEEQPGLGIEILDIERELLPVWNYYLKALLNIEEAKKAYQRYLKTSQKVENPQSG</sequence>
<evidence type="ECO:0000313" key="3">
    <source>
        <dbReference type="Proteomes" id="UP000028481"/>
    </source>
</evidence>
<dbReference type="Proteomes" id="UP000028481">
    <property type="component" value="Chromosome"/>
</dbReference>
<dbReference type="SUPFAM" id="SSF141371">
    <property type="entry name" value="PilZ domain-like"/>
    <property type="match status" value="1"/>
</dbReference>
<proteinExistence type="predicted"/>
<dbReference type="HOGENOM" id="CLU_1895200_0_0_0"/>
<protein>
    <recommendedName>
        <fullName evidence="1">PilZ domain-containing protein</fullName>
    </recommendedName>
</protein>
<name>A0A075WR00_9BACT</name>
<dbReference type="OrthoDB" id="9794938at2"/>
<feature type="domain" description="PilZ" evidence="1">
    <location>
        <begin position="4"/>
        <end position="88"/>
    </location>
</feature>
<dbReference type="GO" id="GO:0035438">
    <property type="term" value="F:cyclic-di-GMP binding"/>
    <property type="evidence" value="ECO:0007669"/>
    <property type="project" value="InterPro"/>
</dbReference>
<dbReference type="EMBL" id="CP008796">
    <property type="protein sequence ID" value="AIH03380.1"/>
    <property type="molecule type" value="Genomic_DNA"/>
</dbReference>
<organism evidence="2 3">
    <name type="scientific">Thermodesulfobacterium commune DSM 2178</name>
    <dbReference type="NCBI Taxonomy" id="289377"/>
    <lineage>
        <taxon>Bacteria</taxon>
        <taxon>Pseudomonadati</taxon>
        <taxon>Thermodesulfobacteriota</taxon>
        <taxon>Thermodesulfobacteria</taxon>
        <taxon>Thermodesulfobacteriales</taxon>
        <taxon>Thermodesulfobacteriaceae</taxon>
        <taxon>Thermodesulfobacterium</taxon>
    </lineage>
</organism>
<evidence type="ECO:0000313" key="2">
    <source>
        <dbReference type="EMBL" id="AIH03380.1"/>
    </source>
</evidence>
<dbReference type="PaxDb" id="289377-HL41_00190"/>
<dbReference type="AlphaFoldDB" id="A0A075WR00"/>
<dbReference type="KEGG" id="tcm:HL41_00190"/>
<accession>A0A075WR00</accession>
<dbReference type="Pfam" id="PF07238">
    <property type="entry name" value="PilZ"/>
    <property type="match status" value="1"/>
</dbReference>
<dbReference type="Gene3D" id="2.40.10.220">
    <property type="entry name" value="predicted glycosyltransferase like domains"/>
    <property type="match status" value="1"/>
</dbReference>
<dbReference type="RefSeq" id="WP_028840933.1">
    <property type="nucleotide sequence ID" value="NZ_CP008796.1"/>
</dbReference>
<dbReference type="eggNOG" id="ENOG502ZSSS">
    <property type="taxonomic scope" value="Bacteria"/>
</dbReference>
<dbReference type="InterPro" id="IPR009875">
    <property type="entry name" value="PilZ_domain"/>
</dbReference>
<keyword evidence="3" id="KW-1185">Reference proteome</keyword>
<evidence type="ECO:0000259" key="1">
    <source>
        <dbReference type="Pfam" id="PF07238"/>
    </source>
</evidence>
<dbReference type="STRING" id="289377.HL41_00190"/>